<gene>
    <name evidence="2" type="ORF">KIN20_036837</name>
</gene>
<feature type="region of interest" description="Disordered" evidence="1">
    <location>
        <begin position="62"/>
        <end position="81"/>
    </location>
</feature>
<name>A0AAD5RGZ3_PARTN</name>
<dbReference type="EMBL" id="JAHQIW010007412">
    <property type="protein sequence ID" value="KAJ1374204.1"/>
    <property type="molecule type" value="Genomic_DNA"/>
</dbReference>
<accession>A0AAD5RGZ3</accession>
<reference evidence="2" key="1">
    <citation type="submission" date="2021-06" db="EMBL/GenBank/DDBJ databases">
        <title>Parelaphostrongylus tenuis whole genome reference sequence.</title>
        <authorList>
            <person name="Garwood T.J."/>
            <person name="Larsen P.A."/>
            <person name="Fountain-Jones N.M."/>
            <person name="Garbe J.R."/>
            <person name="Macchietto M.G."/>
            <person name="Kania S.A."/>
            <person name="Gerhold R.W."/>
            <person name="Richards J.E."/>
            <person name="Wolf T.M."/>
        </authorList>
    </citation>
    <scope>NUCLEOTIDE SEQUENCE</scope>
    <source>
        <strain evidence="2">MNPRO001-30</strain>
        <tissue evidence="2">Meninges</tissue>
    </source>
</reference>
<organism evidence="2 3">
    <name type="scientific">Parelaphostrongylus tenuis</name>
    <name type="common">Meningeal worm</name>
    <dbReference type="NCBI Taxonomy" id="148309"/>
    <lineage>
        <taxon>Eukaryota</taxon>
        <taxon>Metazoa</taxon>
        <taxon>Ecdysozoa</taxon>
        <taxon>Nematoda</taxon>
        <taxon>Chromadorea</taxon>
        <taxon>Rhabditida</taxon>
        <taxon>Rhabditina</taxon>
        <taxon>Rhabditomorpha</taxon>
        <taxon>Strongyloidea</taxon>
        <taxon>Metastrongylidae</taxon>
        <taxon>Parelaphostrongylus</taxon>
    </lineage>
</organism>
<protein>
    <submittedName>
        <fullName evidence="2">Uncharacterized protein</fullName>
    </submittedName>
</protein>
<dbReference type="Proteomes" id="UP001196413">
    <property type="component" value="Unassembled WGS sequence"/>
</dbReference>
<evidence type="ECO:0000313" key="2">
    <source>
        <dbReference type="EMBL" id="KAJ1374204.1"/>
    </source>
</evidence>
<evidence type="ECO:0000256" key="1">
    <source>
        <dbReference type="SAM" id="MobiDB-lite"/>
    </source>
</evidence>
<evidence type="ECO:0000313" key="3">
    <source>
        <dbReference type="Proteomes" id="UP001196413"/>
    </source>
</evidence>
<keyword evidence="3" id="KW-1185">Reference proteome</keyword>
<proteinExistence type="predicted"/>
<comment type="caution">
    <text evidence="2">The sequence shown here is derived from an EMBL/GenBank/DDBJ whole genome shotgun (WGS) entry which is preliminary data.</text>
</comment>
<sequence length="108" mass="12622">MKKNLSETSTKKDLPKTVFCVERCLEEREITLTDLSLHNQHTGLRLTRTRTSLLLIRMTSSRAQSLDKDDDEGTQEAEKKVGSRINRIKIRFNDNQWSDEEQLKWADT</sequence>
<dbReference type="AlphaFoldDB" id="A0AAD5RGZ3"/>